<gene>
    <name evidence="10" type="ORF">KK078_21970</name>
</gene>
<dbReference type="InterPro" id="IPR008969">
    <property type="entry name" value="CarboxyPept-like_regulatory"/>
</dbReference>
<feature type="domain" description="TonB-dependent receptor plug" evidence="9">
    <location>
        <begin position="205"/>
        <end position="327"/>
    </location>
</feature>
<proteinExistence type="inferred from homology"/>
<dbReference type="Proteomes" id="UP001319180">
    <property type="component" value="Unassembled WGS sequence"/>
</dbReference>
<dbReference type="GO" id="GO:0009279">
    <property type="term" value="C:cell outer membrane"/>
    <property type="evidence" value="ECO:0007669"/>
    <property type="project" value="UniProtKB-SubCell"/>
</dbReference>
<dbReference type="InterPro" id="IPR012910">
    <property type="entry name" value="Plug_dom"/>
</dbReference>
<comment type="similarity">
    <text evidence="7">Belongs to the TonB-dependent receptor family.</text>
</comment>
<keyword evidence="6 7" id="KW-0998">Cell outer membrane</keyword>
<evidence type="ECO:0000313" key="10">
    <source>
        <dbReference type="EMBL" id="MBT1689249.1"/>
    </source>
</evidence>
<accession>A0AAP2DC33</accession>
<protein>
    <submittedName>
        <fullName evidence="10">SusC/RagA family TonB-linked outer membrane protein</fullName>
    </submittedName>
</protein>
<dbReference type="Pfam" id="PF13715">
    <property type="entry name" value="CarbopepD_reg_2"/>
    <property type="match status" value="1"/>
</dbReference>
<name>A0AAP2DC33_9BACT</name>
<comment type="subcellular location">
    <subcellularLocation>
        <location evidence="1 7">Cell outer membrane</location>
        <topology evidence="1 7">Multi-pass membrane protein</topology>
    </subcellularLocation>
</comment>
<dbReference type="SUPFAM" id="SSF56935">
    <property type="entry name" value="Porins"/>
    <property type="match status" value="1"/>
</dbReference>
<dbReference type="EMBL" id="JAHESC010000038">
    <property type="protein sequence ID" value="MBT1689249.1"/>
    <property type="molecule type" value="Genomic_DNA"/>
</dbReference>
<keyword evidence="11" id="KW-1185">Reference proteome</keyword>
<evidence type="ECO:0000256" key="6">
    <source>
        <dbReference type="ARBA" id="ARBA00023237"/>
    </source>
</evidence>
<dbReference type="Pfam" id="PF07715">
    <property type="entry name" value="Plug"/>
    <property type="match status" value="1"/>
</dbReference>
<feature type="chain" id="PRO_5043001079" evidence="8">
    <location>
        <begin position="19"/>
        <end position="1079"/>
    </location>
</feature>
<dbReference type="NCBIfam" id="TIGR04057">
    <property type="entry name" value="SusC_RagA_signa"/>
    <property type="match status" value="1"/>
</dbReference>
<dbReference type="InterPro" id="IPR023996">
    <property type="entry name" value="TonB-dep_OMP_SusC/RagA"/>
</dbReference>
<keyword evidence="3 7" id="KW-1134">Transmembrane beta strand</keyword>
<comment type="caution">
    <text evidence="10">The sequence shown here is derived from an EMBL/GenBank/DDBJ whole genome shotgun (WGS) entry which is preliminary data.</text>
</comment>
<dbReference type="AlphaFoldDB" id="A0AAP2DC33"/>
<evidence type="ECO:0000256" key="5">
    <source>
        <dbReference type="ARBA" id="ARBA00023136"/>
    </source>
</evidence>
<evidence type="ECO:0000313" key="11">
    <source>
        <dbReference type="Proteomes" id="UP001319180"/>
    </source>
</evidence>
<keyword evidence="5 7" id="KW-0472">Membrane</keyword>
<dbReference type="InterPro" id="IPR039426">
    <property type="entry name" value="TonB-dep_rcpt-like"/>
</dbReference>
<keyword evidence="8" id="KW-0732">Signal</keyword>
<dbReference type="Gene3D" id="2.40.170.20">
    <property type="entry name" value="TonB-dependent receptor, beta-barrel domain"/>
    <property type="match status" value="1"/>
</dbReference>
<evidence type="ECO:0000256" key="1">
    <source>
        <dbReference type="ARBA" id="ARBA00004571"/>
    </source>
</evidence>
<evidence type="ECO:0000259" key="9">
    <source>
        <dbReference type="Pfam" id="PF07715"/>
    </source>
</evidence>
<dbReference type="InterPro" id="IPR023997">
    <property type="entry name" value="TonB-dep_OMP_SusC/RagA_CS"/>
</dbReference>
<dbReference type="Gene3D" id="3.55.50.30">
    <property type="match status" value="1"/>
</dbReference>
<evidence type="ECO:0000256" key="3">
    <source>
        <dbReference type="ARBA" id="ARBA00022452"/>
    </source>
</evidence>
<evidence type="ECO:0000256" key="8">
    <source>
        <dbReference type="SAM" id="SignalP"/>
    </source>
</evidence>
<evidence type="ECO:0000256" key="2">
    <source>
        <dbReference type="ARBA" id="ARBA00022448"/>
    </source>
</evidence>
<feature type="signal peptide" evidence="8">
    <location>
        <begin position="1"/>
        <end position="18"/>
    </location>
</feature>
<dbReference type="NCBIfam" id="TIGR04056">
    <property type="entry name" value="OMP_RagA_SusC"/>
    <property type="match status" value="1"/>
</dbReference>
<keyword evidence="2 7" id="KW-0813">Transport</keyword>
<organism evidence="10 11">
    <name type="scientific">Dawidia soli</name>
    <dbReference type="NCBI Taxonomy" id="2782352"/>
    <lineage>
        <taxon>Bacteria</taxon>
        <taxon>Pseudomonadati</taxon>
        <taxon>Bacteroidota</taxon>
        <taxon>Cytophagia</taxon>
        <taxon>Cytophagales</taxon>
        <taxon>Chryseotaleaceae</taxon>
        <taxon>Dawidia</taxon>
    </lineage>
</organism>
<sequence length="1079" mass="120932">MRFFTVVTALAWCTLMIAPVTPTRGQDALHTTYVTLTARRMPLAQAFRQIQQKTGLLFVYQPGLVDVYKDVQVPEGRFTVAQALDSVLVGTYLDFTESNRNIIVFKKPVLLKVRGRVTERESGEPLPGVSVAVKDTDRGTYTDEDGRFTLEALSDDVLLFSFTARVSREIKVNNATEFDVTLEPQQLGEVLINAGYYQIPTQYQVGNISSMTEEAIANQTVTNPLQAMQGRMAGVYIEQTSGLPGAGYTIRVRGRNSLRDDGNEPLYIIDGVPYPNQPYSSVSVSGDVLGPKPSPLASINPAAIERIDVLKDADATTIYGSRGANGVVLIKTRRASPRETSIDMNVYQGFSEVPHFMDLLNSKQWIEMRKEAFVNDNATMTKSNARDLLVWDTTRYTDWQKELIGGRARVTSGTLSLSGGVKNTRFLFGGTYYKEGSVFPGDFGYNRVSGLVNLSHHSENDRFNVVFSVNYINEKNELPSTDLTVQAITLAPVAPPVYDSLGKLNWQNSTWINPYSYLLRTYSALTKSLLSSATVSYRVWKGFSLKADMGYTAINREEVLLTPIRSYNPANALVTGANFTARPQITTWNLEPQLEYRGSIGKGKLEALIGATFQKTVTESTTLFAGGYTSDALIMNLAVAPELAVYEPVYEDYRYNALFGRLNYIWDRKYIINLTARRDGSSRFGPERQFANFGAAGVGWIFTQEPLIGDNLTWLSFGKLRVSYGIAGNDQMPDYEFMDSYSPTFYLYNGQPSIIPSRLANPEYSWENNRKLETGLNLGFLKNRVTFDASWYRNRSSRQLVGRPLPDITGFASVRYNLPATVENRGVELQGYAKLLEREELSWSTSFNISFPSSKLLEFEDLEKYVDFRSKYVLGKSLDIAPRFKSLGVNPANGLYQFEGIEPGTSEYELTDLVAQKRLGIRYFGGWQNTVTYGSFQLDFLFQFVNQTVFGYLRSFYNMPGSRVSNQPVQVMDRWQNDGDIASVQRFSQNPLLAEIHRLQGDSDQNIVDGSFVRLKTVSLSYNLATPLLNRLRLQKLRVYVQGQNLFTATDYIGFDPENATATVLPPLRSIAGGLQVTF</sequence>
<evidence type="ECO:0000256" key="4">
    <source>
        <dbReference type="ARBA" id="ARBA00022692"/>
    </source>
</evidence>
<dbReference type="InterPro" id="IPR037066">
    <property type="entry name" value="Plug_dom_sf"/>
</dbReference>
<keyword evidence="4 7" id="KW-0812">Transmembrane</keyword>
<dbReference type="Gene3D" id="2.60.40.1120">
    <property type="entry name" value="Carboxypeptidase-like, regulatory domain"/>
    <property type="match status" value="1"/>
</dbReference>
<evidence type="ECO:0000256" key="7">
    <source>
        <dbReference type="PROSITE-ProRule" id="PRU01360"/>
    </source>
</evidence>
<dbReference type="InterPro" id="IPR036942">
    <property type="entry name" value="Beta-barrel_TonB_sf"/>
</dbReference>
<dbReference type="Gene3D" id="2.170.130.10">
    <property type="entry name" value="TonB-dependent receptor, plug domain"/>
    <property type="match status" value="1"/>
</dbReference>
<dbReference type="PROSITE" id="PS52016">
    <property type="entry name" value="TONB_DEPENDENT_REC_3"/>
    <property type="match status" value="1"/>
</dbReference>
<dbReference type="RefSeq" id="WP_254092475.1">
    <property type="nucleotide sequence ID" value="NZ_JAHESC010000038.1"/>
</dbReference>
<reference evidence="10 11" key="1">
    <citation type="submission" date="2021-05" db="EMBL/GenBank/DDBJ databases">
        <title>A Polyphasic approach of four new species of the genus Ohtaekwangia: Ohtaekwangia histidinii sp. nov., Ohtaekwangia cretensis sp. nov., Ohtaekwangia indiensis sp. nov., Ohtaekwangia reichenbachii sp. nov. from diverse environment.</title>
        <authorList>
            <person name="Octaviana S."/>
        </authorList>
    </citation>
    <scope>NUCLEOTIDE SEQUENCE [LARGE SCALE GENOMIC DNA]</scope>
    <source>
        <strain evidence="10 11">PWU37</strain>
    </source>
</reference>
<dbReference type="SUPFAM" id="SSF49464">
    <property type="entry name" value="Carboxypeptidase regulatory domain-like"/>
    <property type="match status" value="1"/>
</dbReference>